<evidence type="ECO:0000313" key="2">
    <source>
        <dbReference type="Proteomes" id="UP000515163"/>
    </source>
</evidence>
<evidence type="ECO:0000256" key="1">
    <source>
        <dbReference type="SAM" id="MobiDB-lite"/>
    </source>
</evidence>
<feature type="compositionally biased region" description="Low complexity" evidence="1">
    <location>
        <begin position="120"/>
        <end position="165"/>
    </location>
</feature>
<dbReference type="InterPro" id="IPR045860">
    <property type="entry name" value="Snake_toxin-like_sf"/>
</dbReference>
<dbReference type="RefSeq" id="XP_031556718.1">
    <property type="nucleotide sequence ID" value="XM_031700858.1"/>
</dbReference>
<dbReference type="InParanoid" id="A0A6P8HNV0"/>
<dbReference type="OrthoDB" id="5989868at2759"/>
<keyword evidence="2" id="KW-1185">Reference proteome</keyword>
<gene>
    <name evidence="3" type="primary">LOC116293436</name>
</gene>
<organism evidence="2 3">
    <name type="scientific">Actinia tenebrosa</name>
    <name type="common">Australian red waratah sea anemone</name>
    <dbReference type="NCBI Taxonomy" id="6105"/>
    <lineage>
        <taxon>Eukaryota</taxon>
        <taxon>Metazoa</taxon>
        <taxon>Cnidaria</taxon>
        <taxon>Anthozoa</taxon>
        <taxon>Hexacorallia</taxon>
        <taxon>Actiniaria</taxon>
        <taxon>Actiniidae</taxon>
        <taxon>Actinia</taxon>
    </lineage>
</organism>
<feature type="compositionally biased region" description="Basic and acidic residues" evidence="1">
    <location>
        <begin position="166"/>
        <end position="175"/>
    </location>
</feature>
<protein>
    <submittedName>
        <fullName evidence="3">Integumentary mucin C.1-like</fullName>
    </submittedName>
</protein>
<dbReference type="AlphaFoldDB" id="A0A6P8HNV0"/>
<feature type="unsure residue" description="D or N" evidence="3">
    <location>
        <position position="197"/>
    </location>
</feature>
<proteinExistence type="predicted"/>
<sequence>MKLLLGALIIGVTYFAYVSSLNCWMCRNGAASFDLCDQKKEREDCGAMLRCGTFSYIPKPNASRIFGKSCTTIELCSGNNSFCKYIGEQCRVQCCDTELCNFQKGFAPTSPPLPLTTVITAAPTTKPTTTKPTTTKPTTTKPTTTKPTTTKPTTTEPTTTTPTEKPTVKTKEPTEKPLNPSKDPQSGEDDEDCSWVDGSASSVTNNVFTSRMCLVLLAIFLLVL</sequence>
<feature type="region of interest" description="Disordered" evidence="1">
    <location>
        <begin position="120"/>
        <end position="194"/>
    </location>
</feature>
<accession>A0A6P8HNV0</accession>
<reference evidence="3" key="1">
    <citation type="submission" date="2025-08" db="UniProtKB">
        <authorList>
            <consortium name="RefSeq"/>
        </authorList>
    </citation>
    <scope>IDENTIFICATION</scope>
    <source>
        <tissue evidence="3">Tentacle</tissue>
    </source>
</reference>
<dbReference type="Proteomes" id="UP000515163">
    <property type="component" value="Unplaced"/>
</dbReference>
<dbReference type="SUPFAM" id="SSF57302">
    <property type="entry name" value="Snake toxin-like"/>
    <property type="match status" value="1"/>
</dbReference>
<dbReference type="KEGG" id="aten:116293436"/>
<name>A0A6P8HNV0_ACTTE</name>
<evidence type="ECO:0000313" key="3">
    <source>
        <dbReference type="RefSeq" id="XP_031556718.1"/>
    </source>
</evidence>